<feature type="domain" description="Lon N-terminal" evidence="1">
    <location>
        <begin position="1"/>
        <end position="195"/>
    </location>
</feature>
<dbReference type="PANTHER" id="PTHR46732:SF8">
    <property type="entry name" value="ATP-DEPENDENT PROTEASE LA (LON) DOMAIN PROTEIN"/>
    <property type="match status" value="1"/>
</dbReference>
<dbReference type="Proteomes" id="UP001500596">
    <property type="component" value="Unassembled WGS sequence"/>
</dbReference>
<keyword evidence="3" id="KW-1185">Reference proteome</keyword>
<accession>A0ABN2GJ78</accession>
<dbReference type="InterPro" id="IPR015947">
    <property type="entry name" value="PUA-like_sf"/>
</dbReference>
<dbReference type="InterPro" id="IPR003111">
    <property type="entry name" value="Lon_prtase_N"/>
</dbReference>
<dbReference type="InterPro" id="IPR046336">
    <property type="entry name" value="Lon_prtase_N_sf"/>
</dbReference>
<dbReference type="SUPFAM" id="SSF88697">
    <property type="entry name" value="PUA domain-like"/>
    <property type="match status" value="1"/>
</dbReference>
<dbReference type="RefSeq" id="WP_344053229.1">
    <property type="nucleotide sequence ID" value="NZ_BAAAPK010000001.1"/>
</dbReference>
<dbReference type="EMBL" id="BAAAPK010000001">
    <property type="protein sequence ID" value="GAA1672169.1"/>
    <property type="molecule type" value="Genomic_DNA"/>
</dbReference>
<organism evidence="2 3">
    <name type="scientific">Microbacterium lacus</name>
    <dbReference type="NCBI Taxonomy" id="415217"/>
    <lineage>
        <taxon>Bacteria</taxon>
        <taxon>Bacillati</taxon>
        <taxon>Actinomycetota</taxon>
        <taxon>Actinomycetes</taxon>
        <taxon>Micrococcales</taxon>
        <taxon>Microbacteriaceae</taxon>
        <taxon>Microbacterium</taxon>
    </lineage>
</organism>
<protein>
    <submittedName>
        <fullName evidence="2">LON peptidase substrate-binding domain-containing protein</fullName>
    </submittedName>
</protein>
<dbReference type="PANTHER" id="PTHR46732">
    <property type="entry name" value="ATP-DEPENDENT PROTEASE LA (LON) DOMAIN PROTEIN"/>
    <property type="match status" value="1"/>
</dbReference>
<sequence>MAQVAMFPLGTVLFPHTPLALRIFEERYLVMLGRLLEDDDPQFGVVLIERGSEAGGGDQRFGIGTMARITNVMAAEKDIHLIAVGGARVEVSDWSEDEPYPTAFVRELPPLVWDDALTPLRNEAERIVRRVLSRAAEYNEVQWDANIEISDDPLESSWQLAAIAPLGQLDQLRLLRSTTLGGLLRELIDLTLAAEPVLTATADDAAFDQALLNLLEEEDGGDTGDED</sequence>
<dbReference type="Pfam" id="PF02190">
    <property type="entry name" value="LON_substr_bdg"/>
    <property type="match status" value="1"/>
</dbReference>
<name>A0ABN2GJ78_9MICO</name>
<gene>
    <name evidence="2" type="ORF">GCM10009807_15340</name>
</gene>
<dbReference type="SMART" id="SM00464">
    <property type="entry name" value="LON"/>
    <property type="match status" value="1"/>
</dbReference>
<reference evidence="2 3" key="1">
    <citation type="journal article" date="2019" name="Int. J. Syst. Evol. Microbiol.">
        <title>The Global Catalogue of Microorganisms (GCM) 10K type strain sequencing project: providing services to taxonomists for standard genome sequencing and annotation.</title>
        <authorList>
            <consortium name="The Broad Institute Genomics Platform"/>
            <consortium name="The Broad Institute Genome Sequencing Center for Infectious Disease"/>
            <person name="Wu L."/>
            <person name="Ma J."/>
        </authorList>
    </citation>
    <scope>NUCLEOTIDE SEQUENCE [LARGE SCALE GENOMIC DNA]</scope>
    <source>
        <strain evidence="2 3">JCM 15575</strain>
    </source>
</reference>
<comment type="caution">
    <text evidence="2">The sequence shown here is derived from an EMBL/GenBank/DDBJ whole genome shotgun (WGS) entry which is preliminary data.</text>
</comment>
<proteinExistence type="predicted"/>
<evidence type="ECO:0000259" key="1">
    <source>
        <dbReference type="PROSITE" id="PS51787"/>
    </source>
</evidence>
<evidence type="ECO:0000313" key="3">
    <source>
        <dbReference type="Proteomes" id="UP001500596"/>
    </source>
</evidence>
<dbReference type="PROSITE" id="PS51787">
    <property type="entry name" value="LON_N"/>
    <property type="match status" value="1"/>
</dbReference>
<evidence type="ECO:0000313" key="2">
    <source>
        <dbReference type="EMBL" id="GAA1672169.1"/>
    </source>
</evidence>
<dbReference type="Gene3D" id="2.30.130.40">
    <property type="entry name" value="LON domain-like"/>
    <property type="match status" value="1"/>
</dbReference>